<comment type="caution">
    <text evidence="1">The sequence shown here is derived from an EMBL/GenBank/DDBJ whole genome shotgun (WGS) entry which is preliminary data.</text>
</comment>
<name>A0AAN9FLU6_CLITE</name>
<sequence length="114" mass="13004">MFLLKASANCEDNLTSSVLNVNKSKWVGQNLAMCRKQFHFMEQNHGKQNALEGFSHHINTIFQIPSVLDLSPWHYMDILTIIKSEMELKTVLDFESLDLNCQIGAGEEPDDLHV</sequence>
<keyword evidence="2" id="KW-1185">Reference proteome</keyword>
<reference evidence="1 2" key="1">
    <citation type="submission" date="2024-01" db="EMBL/GenBank/DDBJ databases">
        <title>The genomes of 5 underutilized Papilionoideae crops provide insights into root nodulation and disease resistance.</title>
        <authorList>
            <person name="Yuan L."/>
        </authorList>
    </citation>
    <scope>NUCLEOTIDE SEQUENCE [LARGE SCALE GENOMIC DNA]</scope>
    <source>
        <strain evidence="1">LY-2023</strain>
        <tissue evidence="1">Leaf</tissue>
    </source>
</reference>
<proteinExistence type="predicted"/>
<dbReference type="Proteomes" id="UP001359559">
    <property type="component" value="Unassembled WGS sequence"/>
</dbReference>
<evidence type="ECO:0000313" key="1">
    <source>
        <dbReference type="EMBL" id="KAK7278044.1"/>
    </source>
</evidence>
<protein>
    <submittedName>
        <fullName evidence="1">Uncharacterized protein</fullName>
    </submittedName>
</protein>
<gene>
    <name evidence="1" type="ORF">RJT34_23066</name>
</gene>
<evidence type="ECO:0000313" key="2">
    <source>
        <dbReference type="Proteomes" id="UP001359559"/>
    </source>
</evidence>
<dbReference type="EMBL" id="JAYKXN010000006">
    <property type="protein sequence ID" value="KAK7278044.1"/>
    <property type="molecule type" value="Genomic_DNA"/>
</dbReference>
<organism evidence="1 2">
    <name type="scientific">Clitoria ternatea</name>
    <name type="common">Butterfly pea</name>
    <dbReference type="NCBI Taxonomy" id="43366"/>
    <lineage>
        <taxon>Eukaryota</taxon>
        <taxon>Viridiplantae</taxon>
        <taxon>Streptophyta</taxon>
        <taxon>Embryophyta</taxon>
        <taxon>Tracheophyta</taxon>
        <taxon>Spermatophyta</taxon>
        <taxon>Magnoliopsida</taxon>
        <taxon>eudicotyledons</taxon>
        <taxon>Gunneridae</taxon>
        <taxon>Pentapetalae</taxon>
        <taxon>rosids</taxon>
        <taxon>fabids</taxon>
        <taxon>Fabales</taxon>
        <taxon>Fabaceae</taxon>
        <taxon>Papilionoideae</taxon>
        <taxon>50 kb inversion clade</taxon>
        <taxon>NPAAA clade</taxon>
        <taxon>indigoferoid/millettioid clade</taxon>
        <taxon>Phaseoleae</taxon>
        <taxon>Clitoria</taxon>
    </lineage>
</organism>
<accession>A0AAN9FLU6</accession>
<dbReference type="AlphaFoldDB" id="A0AAN9FLU6"/>